<gene>
    <name evidence="1" type="ORF">S01H1_08421</name>
</gene>
<proteinExistence type="predicted"/>
<dbReference type="AlphaFoldDB" id="X0S5J2"/>
<accession>X0S5J2</accession>
<sequence>MDNKSIYYKTIMKGKAIKIEPKDKREVKREKFNKLKSIVSH</sequence>
<organism evidence="1">
    <name type="scientific">marine sediment metagenome</name>
    <dbReference type="NCBI Taxonomy" id="412755"/>
    <lineage>
        <taxon>unclassified sequences</taxon>
        <taxon>metagenomes</taxon>
        <taxon>ecological metagenomes</taxon>
    </lineage>
</organism>
<reference evidence="1" key="1">
    <citation type="journal article" date="2014" name="Front. Microbiol.">
        <title>High frequency of phylogenetically diverse reductive dehalogenase-homologous genes in deep subseafloor sedimentary metagenomes.</title>
        <authorList>
            <person name="Kawai M."/>
            <person name="Futagami T."/>
            <person name="Toyoda A."/>
            <person name="Takaki Y."/>
            <person name="Nishi S."/>
            <person name="Hori S."/>
            <person name="Arai W."/>
            <person name="Tsubouchi T."/>
            <person name="Morono Y."/>
            <person name="Uchiyama I."/>
            <person name="Ito T."/>
            <person name="Fujiyama A."/>
            <person name="Inagaki F."/>
            <person name="Takami H."/>
        </authorList>
    </citation>
    <scope>NUCLEOTIDE SEQUENCE</scope>
    <source>
        <strain evidence="1">Expedition CK06-06</strain>
    </source>
</reference>
<dbReference type="EMBL" id="BARS01004320">
    <property type="protein sequence ID" value="GAF76343.1"/>
    <property type="molecule type" value="Genomic_DNA"/>
</dbReference>
<name>X0S5J2_9ZZZZ</name>
<protein>
    <submittedName>
        <fullName evidence="1">Uncharacterized protein</fullName>
    </submittedName>
</protein>
<evidence type="ECO:0000313" key="1">
    <source>
        <dbReference type="EMBL" id="GAF76343.1"/>
    </source>
</evidence>
<comment type="caution">
    <text evidence="1">The sequence shown here is derived from an EMBL/GenBank/DDBJ whole genome shotgun (WGS) entry which is preliminary data.</text>
</comment>